<dbReference type="Pfam" id="PF05276">
    <property type="entry name" value="SH3BP5"/>
    <property type="match status" value="1"/>
</dbReference>
<dbReference type="GO" id="GO:0035556">
    <property type="term" value="P:intracellular signal transduction"/>
    <property type="evidence" value="ECO:0007669"/>
    <property type="project" value="InterPro"/>
</dbReference>
<dbReference type="GO" id="GO:0005737">
    <property type="term" value="C:cytoplasm"/>
    <property type="evidence" value="ECO:0007669"/>
    <property type="project" value="TreeGrafter"/>
</dbReference>
<sequence length="262" mass="29312">MSRCGTEEVLPEEEGLDPRIQEELEKLNEFTNLINALESQLDEGNCAFSRLLSESSGSLQALSSKLGSSTIEKARPFYAALEVSQKAQKDCHTAVTNYQRAAGIHSAAKETITLAEQRFLSKSGEWKFDEAWQAMLNNATIKVVEAECLKTQSRADHLAKAASFTQAESTVQSLEKSLHKFIQKSKPYFQRKDQFDKELEEQKEKVQTLQKKVSGAKESYAASLRKLEAISESIHARRKVAQLREPGVGAESQANNNEESRR</sequence>
<dbReference type="EMBL" id="HACA01017868">
    <property type="protein sequence ID" value="CDW35229.1"/>
    <property type="molecule type" value="Transcribed_RNA"/>
</dbReference>
<protein>
    <recommendedName>
        <fullName evidence="6">SH3 domain-binding protein 5-like</fullName>
    </recommendedName>
</protein>
<proteinExistence type="inferred from homology"/>
<dbReference type="GO" id="GO:0004860">
    <property type="term" value="F:protein kinase inhibitor activity"/>
    <property type="evidence" value="ECO:0007669"/>
    <property type="project" value="TreeGrafter"/>
</dbReference>
<feature type="region of interest" description="Disordered" evidence="4">
    <location>
        <begin position="241"/>
        <end position="262"/>
    </location>
</feature>
<evidence type="ECO:0008006" key="6">
    <source>
        <dbReference type="Google" id="ProtNLM"/>
    </source>
</evidence>
<evidence type="ECO:0000256" key="2">
    <source>
        <dbReference type="ARBA" id="ARBA00023054"/>
    </source>
</evidence>
<organism evidence="5">
    <name type="scientific">Lepeophtheirus salmonis</name>
    <name type="common">Salmon louse</name>
    <name type="synonym">Caligus salmonis</name>
    <dbReference type="NCBI Taxonomy" id="72036"/>
    <lineage>
        <taxon>Eukaryota</taxon>
        <taxon>Metazoa</taxon>
        <taxon>Ecdysozoa</taxon>
        <taxon>Arthropoda</taxon>
        <taxon>Crustacea</taxon>
        <taxon>Multicrustacea</taxon>
        <taxon>Hexanauplia</taxon>
        <taxon>Copepoda</taxon>
        <taxon>Siphonostomatoida</taxon>
        <taxon>Caligidae</taxon>
        <taxon>Lepeophtheirus</taxon>
    </lineage>
</organism>
<evidence type="ECO:0000256" key="3">
    <source>
        <dbReference type="SAM" id="Coils"/>
    </source>
</evidence>
<feature type="coiled-coil region" evidence="3">
    <location>
        <begin position="192"/>
        <end position="219"/>
    </location>
</feature>
<keyword evidence="2 3" id="KW-0175">Coiled coil</keyword>
<reference evidence="5" key="1">
    <citation type="submission" date="2014-05" db="EMBL/GenBank/DDBJ databases">
        <authorList>
            <person name="Chronopoulou M."/>
        </authorList>
    </citation>
    <scope>NUCLEOTIDE SEQUENCE</scope>
    <source>
        <tissue evidence="5">Whole organism</tissue>
    </source>
</reference>
<dbReference type="PANTHER" id="PTHR19423">
    <property type="entry name" value="SH3 DOMAIN-BINDING PROTEIN 5"/>
    <property type="match status" value="1"/>
</dbReference>
<evidence type="ECO:0000313" key="5">
    <source>
        <dbReference type="EMBL" id="CDW35229.1"/>
    </source>
</evidence>
<evidence type="ECO:0000256" key="4">
    <source>
        <dbReference type="SAM" id="MobiDB-lite"/>
    </source>
</evidence>
<dbReference type="OMA" id="QISAEIH"/>
<dbReference type="InterPro" id="IPR007940">
    <property type="entry name" value="SH3BP5"/>
</dbReference>
<accession>A0A0K2UAG5</accession>
<name>A0A0K2UAG5_LEPSM</name>
<comment type="similarity">
    <text evidence="1">Belongs to the SH3BP5 family.</text>
</comment>
<dbReference type="OrthoDB" id="446789at2759"/>
<dbReference type="AlphaFoldDB" id="A0A0K2UAG5"/>
<feature type="compositionally biased region" description="Polar residues" evidence="4">
    <location>
        <begin position="252"/>
        <end position="262"/>
    </location>
</feature>
<evidence type="ECO:0000256" key="1">
    <source>
        <dbReference type="ARBA" id="ARBA00007796"/>
    </source>
</evidence>
<dbReference type="PANTHER" id="PTHR19423:SF1">
    <property type="entry name" value="SH3 DOMAIN-BINDING PROTEIN 5"/>
    <property type="match status" value="1"/>
</dbReference>